<accession>A0A6J5NZS2</accession>
<evidence type="ECO:0000313" key="1">
    <source>
        <dbReference type="EMBL" id="CAB4162608.1"/>
    </source>
</evidence>
<dbReference type="EMBL" id="LR796736">
    <property type="protein sequence ID" value="CAB4162608.1"/>
    <property type="molecule type" value="Genomic_DNA"/>
</dbReference>
<proteinExistence type="predicted"/>
<reference evidence="1" key="1">
    <citation type="submission" date="2020-04" db="EMBL/GenBank/DDBJ databases">
        <authorList>
            <person name="Chiriac C."/>
            <person name="Salcher M."/>
            <person name="Ghai R."/>
            <person name="Kavagutti S V."/>
        </authorList>
    </citation>
    <scope>NUCLEOTIDE SEQUENCE</scope>
</reference>
<protein>
    <submittedName>
        <fullName evidence="1">Uncharacterized protein</fullName>
    </submittedName>
</protein>
<sequence length="110" mass="12718">MTAKELRQAAERTLNYDESSDTDIDTLAQYILSTVHDDNDELVTYEWICSTKKPYMENRKIWWNFDGYTVSTSSSSARFHCNHMPIASVKTRGQFRSLCKGLGIVLEERT</sequence>
<name>A0A6J5NZS2_9CAUD</name>
<gene>
    <name evidence="1" type="ORF">UFOVP785_68</name>
</gene>
<organism evidence="1">
    <name type="scientific">uncultured Caudovirales phage</name>
    <dbReference type="NCBI Taxonomy" id="2100421"/>
    <lineage>
        <taxon>Viruses</taxon>
        <taxon>Duplodnaviria</taxon>
        <taxon>Heunggongvirae</taxon>
        <taxon>Uroviricota</taxon>
        <taxon>Caudoviricetes</taxon>
        <taxon>Peduoviridae</taxon>
        <taxon>Maltschvirus</taxon>
        <taxon>Maltschvirus maltsch</taxon>
    </lineage>
</organism>